<dbReference type="PANTHER" id="PTHR46060:SF2">
    <property type="entry name" value="HISTONE-LYSINE N-METHYLTRANSFERASE SETMAR"/>
    <property type="match status" value="1"/>
</dbReference>
<dbReference type="GO" id="GO:0044774">
    <property type="term" value="P:mitotic DNA integrity checkpoint signaling"/>
    <property type="evidence" value="ECO:0007669"/>
    <property type="project" value="TreeGrafter"/>
</dbReference>
<keyword evidence="2" id="KW-1185">Reference proteome</keyword>
<proteinExistence type="predicted"/>
<dbReference type="GO" id="GO:0000729">
    <property type="term" value="P:DNA double-strand break processing"/>
    <property type="evidence" value="ECO:0007669"/>
    <property type="project" value="TreeGrafter"/>
</dbReference>
<name>W2TY34_NECAM</name>
<dbReference type="OrthoDB" id="10046483at2759"/>
<gene>
    <name evidence="1" type="ORF">NECAME_06126</name>
</gene>
<dbReference type="InterPro" id="IPR052709">
    <property type="entry name" value="Transposase-MT_Hybrid"/>
</dbReference>
<dbReference type="Proteomes" id="UP000053676">
    <property type="component" value="Unassembled WGS sequence"/>
</dbReference>
<sequence length="145" mass="16617">MEYLEQKKICDLRGNVQKVNNCQRWIRQVSSGEFDLSDNDRAGRPDSDSLKSLARTDPKLITQEIANALQGTWSRSKDTFNQFGGFTGGFLFIPIDGTFSEGLKLKKIDEHDNAKARTARLTQRRIRQLNWEVLPHPPCTRHDTI</sequence>
<reference evidence="2" key="1">
    <citation type="journal article" date="2014" name="Nat. Genet.">
        <title>Genome of the human hookworm Necator americanus.</title>
        <authorList>
            <person name="Tang Y.T."/>
            <person name="Gao X."/>
            <person name="Rosa B.A."/>
            <person name="Abubucker S."/>
            <person name="Hallsworth-Pepin K."/>
            <person name="Martin J."/>
            <person name="Tyagi R."/>
            <person name="Heizer E."/>
            <person name="Zhang X."/>
            <person name="Bhonagiri-Palsikar V."/>
            <person name="Minx P."/>
            <person name="Warren W.C."/>
            <person name="Wang Q."/>
            <person name="Zhan B."/>
            <person name="Hotez P.J."/>
            <person name="Sternberg P.W."/>
            <person name="Dougall A."/>
            <person name="Gaze S.T."/>
            <person name="Mulvenna J."/>
            <person name="Sotillo J."/>
            <person name="Ranganathan S."/>
            <person name="Rabelo E.M."/>
            <person name="Wilson R.K."/>
            <person name="Felgner P.L."/>
            <person name="Bethony J."/>
            <person name="Hawdon J.M."/>
            <person name="Gasser R.B."/>
            <person name="Loukas A."/>
            <person name="Mitreva M."/>
        </authorList>
    </citation>
    <scope>NUCLEOTIDE SEQUENCE [LARGE SCALE GENOMIC DNA]</scope>
</reference>
<dbReference type="GO" id="GO:0031297">
    <property type="term" value="P:replication fork processing"/>
    <property type="evidence" value="ECO:0007669"/>
    <property type="project" value="TreeGrafter"/>
</dbReference>
<dbReference type="GO" id="GO:0035861">
    <property type="term" value="C:site of double-strand break"/>
    <property type="evidence" value="ECO:0007669"/>
    <property type="project" value="TreeGrafter"/>
</dbReference>
<dbReference type="GO" id="GO:0000793">
    <property type="term" value="C:condensed chromosome"/>
    <property type="evidence" value="ECO:0007669"/>
    <property type="project" value="TreeGrafter"/>
</dbReference>
<dbReference type="GO" id="GO:0006303">
    <property type="term" value="P:double-strand break repair via nonhomologous end joining"/>
    <property type="evidence" value="ECO:0007669"/>
    <property type="project" value="TreeGrafter"/>
</dbReference>
<dbReference type="GO" id="GO:0000014">
    <property type="term" value="F:single-stranded DNA endodeoxyribonuclease activity"/>
    <property type="evidence" value="ECO:0007669"/>
    <property type="project" value="TreeGrafter"/>
</dbReference>
<protein>
    <submittedName>
        <fullName evidence="1">Uncharacterized protein</fullName>
    </submittedName>
</protein>
<dbReference type="AlphaFoldDB" id="W2TY34"/>
<dbReference type="PANTHER" id="PTHR46060">
    <property type="entry name" value="MARINER MOS1 TRANSPOSASE-LIKE PROTEIN"/>
    <property type="match status" value="1"/>
</dbReference>
<dbReference type="GO" id="GO:0042800">
    <property type="term" value="F:histone H3K4 methyltransferase activity"/>
    <property type="evidence" value="ECO:0007669"/>
    <property type="project" value="TreeGrafter"/>
</dbReference>
<dbReference type="STRING" id="51031.W2TY34"/>
<accession>W2TY34</accession>
<dbReference type="GO" id="GO:0005634">
    <property type="term" value="C:nucleus"/>
    <property type="evidence" value="ECO:0007669"/>
    <property type="project" value="TreeGrafter"/>
</dbReference>
<dbReference type="GO" id="GO:0003697">
    <property type="term" value="F:single-stranded DNA binding"/>
    <property type="evidence" value="ECO:0007669"/>
    <property type="project" value="TreeGrafter"/>
</dbReference>
<dbReference type="GO" id="GO:0046975">
    <property type="term" value="F:histone H3K36 methyltransferase activity"/>
    <property type="evidence" value="ECO:0007669"/>
    <property type="project" value="TreeGrafter"/>
</dbReference>
<dbReference type="GO" id="GO:0044547">
    <property type="term" value="F:DNA topoisomerase binding"/>
    <property type="evidence" value="ECO:0007669"/>
    <property type="project" value="TreeGrafter"/>
</dbReference>
<evidence type="ECO:0000313" key="1">
    <source>
        <dbReference type="EMBL" id="ETN85961.1"/>
    </source>
</evidence>
<evidence type="ECO:0000313" key="2">
    <source>
        <dbReference type="Proteomes" id="UP000053676"/>
    </source>
</evidence>
<dbReference type="KEGG" id="nai:NECAME_06126"/>
<organism evidence="1 2">
    <name type="scientific">Necator americanus</name>
    <name type="common">Human hookworm</name>
    <dbReference type="NCBI Taxonomy" id="51031"/>
    <lineage>
        <taxon>Eukaryota</taxon>
        <taxon>Metazoa</taxon>
        <taxon>Ecdysozoa</taxon>
        <taxon>Nematoda</taxon>
        <taxon>Chromadorea</taxon>
        <taxon>Rhabditida</taxon>
        <taxon>Rhabditina</taxon>
        <taxon>Rhabditomorpha</taxon>
        <taxon>Strongyloidea</taxon>
        <taxon>Ancylostomatidae</taxon>
        <taxon>Bunostominae</taxon>
        <taxon>Necator</taxon>
    </lineage>
</organism>
<dbReference type="GO" id="GO:0015074">
    <property type="term" value="P:DNA integration"/>
    <property type="evidence" value="ECO:0007669"/>
    <property type="project" value="TreeGrafter"/>
</dbReference>
<dbReference type="GO" id="GO:0003690">
    <property type="term" value="F:double-stranded DNA binding"/>
    <property type="evidence" value="ECO:0007669"/>
    <property type="project" value="TreeGrafter"/>
</dbReference>
<dbReference type="EMBL" id="KI657626">
    <property type="protein sequence ID" value="ETN85961.1"/>
    <property type="molecule type" value="Genomic_DNA"/>
</dbReference>